<dbReference type="Gene3D" id="3.40.50.720">
    <property type="entry name" value="NAD(P)-binding Rossmann-like Domain"/>
    <property type="match status" value="1"/>
</dbReference>
<accession>A0ABP3QW21</accession>
<dbReference type="RefSeq" id="WP_344073881.1">
    <property type="nucleotide sequence ID" value="NZ_BAAACA010000014.1"/>
</dbReference>
<dbReference type="InterPro" id="IPR051267">
    <property type="entry name" value="STEAP_metalloreductase"/>
</dbReference>
<sequence length="228" mass="23861">MRYAVLGTGVVGRTIAAKLASLGHEVAVGTRDPKATLARTEPDGMGNPPFSVWHGEHPGVRVEAFADAGAFGEAVVNTTAGLASLDALGAVGAQALDGKVLIDIANPLDFSRGMPPSLDPVNTDSLGERIQRAFPGARVVKTLNTMNTQVMVDPSRVPGAHNVFLSGDDEDAKKAVAALLVSFGWPRSSIVDLGDITSARGVEMMLPVWLRLMAALGHTDFNFHIQGA</sequence>
<protein>
    <submittedName>
        <fullName evidence="3">NAD(P)-binding domain-containing protein</fullName>
    </submittedName>
</protein>
<keyword evidence="1" id="KW-0560">Oxidoreductase</keyword>
<dbReference type="Pfam" id="PF03807">
    <property type="entry name" value="F420_oxidored"/>
    <property type="match status" value="1"/>
</dbReference>
<reference evidence="4" key="1">
    <citation type="journal article" date="2019" name="Int. J. Syst. Evol. Microbiol.">
        <title>The Global Catalogue of Microorganisms (GCM) 10K type strain sequencing project: providing services to taxonomists for standard genome sequencing and annotation.</title>
        <authorList>
            <consortium name="The Broad Institute Genomics Platform"/>
            <consortium name="The Broad Institute Genome Sequencing Center for Infectious Disease"/>
            <person name="Wu L."/>
            <person name="Ma J."/>
        </authorList>
    </citation>
    <scope>NUCLEOTIDE SEQUENCE [LARGE SCALE GENOMIC DNA]</scope>
    <source>
        <strain evidence="4">JCM 5067</strain>
    </source>
</reference>
<organism evidence="3 4">
    <name type="scientific">Streptomyces crystallinus</name>
    <dbReference type="NCBI Taxonomy" id="68191"/>
    <lineage>
        <taxon>Bacteria</taxon>
        <taxon>Bacillati</taxon>
        <taxon>Actinomycetota</taxon>
        <taxon>Actinomycetes</taxon>
        <taxon>Kitasatosporales</taxon>
        <taxon>Streptomycetaceae</taxon>
        <taxon>Streptomyces</taxon>
    </lineage>
</organism>
<dbReference type="InterPro" id="IPR036291">
    <property type="entry name" value="NAD(P)-bd_dom_sf"/>
</dbReference>
<feature type="domain" description="Pyrroline-5-carboxylate reductase catalytic N-terminal" evidence="2">
    <location>
        <begin position="3"/>
        <end position="107"/>
    </location>
</feature>
<dbReference type="PANTHER" id="PTHR14239">
    <property type="entry name" value="DUDULIN-RELATED"/>
    <property type="match status" value="1"/>
</dbReference>
<dbReference type="InterPro" id="IPR028939">
    <property type="entry name" value="P5C_Rdtase_cat_N"/>
</dbReference>
<dbReference type="PANTHER" id="PTHR14239:SF10">
    <property type="entry name" value="REDUCTASE"/>
    <property type="match status" value="1"/>
</dbReference>
<name>A0ABP3QW21_9ACTN</name>
<dbReference type="SUPFAM" id="SSF51735">
    <property type="entry name" value="NAD(P)-binding Rossmann-fold domains"/>
    <property type="match status" value="1"/>
</dbReference>
<proteinExistence type="predicted"/>
<gene>
    <name evidence="3" type="ORF">GCM10010394_28300</name>
</gene>
<evidence type="ECO:0000259" key="2">
    <source>
        <dbReference type="Pfam" id="PF03807"/>
    </source>
</evidence>
<evidence type="ECO:0000313" key="4">
    <source>
        <dbReference type="Proteomes" id="UP001500668"/>
    </source>
</evidence>
<dbReference type="EMBL" id="BAAACA010000014">
    <property type="protein sequence ID" value="GAA0597067.1"/>
    <property type="molecule type" value="Genomic_DNA"/>
</dbReference>
<evidence type="ECO:0000313" key="3">
    <source>
        <dbReference type="EMBL" id="GAA0597067.1"/>
    </source>
</evidence>
<dbReference type="Proteomes" id="UP001500668">
    <property type="component" value="Unassembled WGS sequence"/>
</dbReference>
<comment type="caution">
    <text evidence="3">The sequence shown here is derived from an EMBL/GenBank/DDBJ whole genome shotgun (WGS) entry which is preliminary data.</text>
</comment>
<evidence type="ECO:0000256" key="1">
    <source>
        <dbReference type="ARBA" id="ARBA00023002"/>
    </source>
</evidence>
<keyword evidence="4" id="KW-1185">Reference proteome</keyword>